<dbReference type="EMBL" id="MAVT02000301">
    <property type="protein sequence ID" value="POS77091.1"/>
    <property type="molecule type" value="Genomic_DNA"/>
</dbReference>
<gene>
    <name evidence="2" type="ORF">DHEL01_v204506</name>
</gene>
<protein>
    <submittedName>
        <fullName evidence="2">Uncharacterized protein</fullName>
    </submittedName>
</protein>
<feature type="compositionally biased region" description="Basic and acidic residues" evidence="1">
    <location>
        <begin position="343"/>
        <end position="352"/>
    </location>
</feature>
<feature type="region of interest" description="Disordered" evidence="1">
    <location>
        <begin position="1"/>
        <end position="44"/>
    </location>
</feature>
<dbReference type="InParanoid" id="A0A2P5I3P5"/>
<name>A0A2P5I3P5_DIAHE</name>
<sequence>MQRQTDTVEDCITVMPAKKQPQSPQRQAEQRTPPPGQDEPKTWRWHMWPPSAWRRPDEELQEDLAAEWAAEAEEREAAWKEREEHVRRVCTEDPDRVLVDKLWKPVGPGVARIVGSCLIDVATFFSDCDITVEDDSPFDPTRRRYVKEGRDIVARVRSGCEEIGWSTDSLSQIQVSISKFRRPNPAMDLGHSGRTAICNPKGQYGNALCPLLVFLGLTGQPTPNNIDDGCSYWLYSESGFTGPDLSKVGQDQPFRMVRLSNSSHHDYFNLMMCFNLRLGKERADAFVEGFKRNVKQMAVTPLRWDDFRRFGNRVDALVDELLYDPVSTSRSPSRSTRGQSRAPPREPEHPEPIEVDDPVDDDPSEDAEIEDAQDSDSDISEMTELGHLFEEEGESDDGAHWPVPGKKSNIPGHLRGGAKV</sequence>
<evidence type="ECO:0000313" key="3">
    <source>
        <dbReference type="Proteomes" id="UP000094444"/>
    </source>
</evidence>
<proteinExistence type="predicted"/>
<evidence type="ECO:0000313" key="2">
    <source>
        <dbReference type="EMBL" id="POS77091.1"/>
    </source>
</evidence>
<evidence type="ECO:0000256" key="1">
    <source>
        <dbReference type="SAM" id="MobiDB-lite"/>
    </source>
</evidence>
<dbReference type="Proteomes" id="UP000094444">
    <property type="component" value="Unassembled WGS sequence"/>
</dbReference>
<reference evidence="2" key="1">
    <citation type="submission" date="2017-09" db="EMBL/GenBank/DDBJ databases">
        <title>Polyketide synthases of a Diaporthe helianthi virulent isolate.</title>
        <authorList>
            <person name="Baroncelli R."/>
        </authorList>
    </citation>
    <scope>NUCLEOTIDE SEQUENCE [LARGE SCALE GENOMIC DNA]</scope>
    <source>
        <strain evidence="2">7/96</strain>
    </source>
</reference>
<comment type="caution">
    <text evidence="2">The sequence shown here is derived from an EMBL/GenBank/DDBJ whole genome shotgun (WGS) entry which is preliminary data.</text>
</comment>
<dbReference type="AlphaFoldDB" id="A0A2P5I3P5"/>
<feature type="compositionally biased region" description="Low complexity" evidence="1">
    <location>
        <begin position="327"/>
        <end position="341"/>
    </location>
</feature>
<feature type="compositionally biased region" description="Acidic residues" evidence="1">
    <location>
        <begin position="353"/>
        <end position="381"/>
    </location>
</feature>
<keyword evidence="3" id="KW-1185">Reference proteome</keyword>
<dbReference type="OrthoDB" id="5242799at2759"/>
<organism evidence="2 3">
    <name type="scientific">Diaporthe helianthi</name>
    <dbReference type="NCBI Taxonomy" id="158607"/>
    <lineage>
        <taxon>Eukaryota</taxon>
        <taxon>Fungi</taxon>
        <taxon>Dikarya</taxon>
        <taxon>Ascomycota</taxon>
        <taxon>Pezizomycotina</taxon>
        <taxon>Sordariomycetes</taxon>
        <taxon>Sordariomycetidae</taxon>
        <taxon>Diaporthales</taxon>
        <taxon>Diaporthaceae</taxon>
        <taxon>Diaporthe</taxon>
    </lineage>
</organism>
<feature type="region of interest" description="Disordered" evidence="1">
    <location>
        <begin position="326"/>
        <end position="420"/>
    </location>
</feature>
<accession>A0A2P5I3P5</accession>